<dbReference type="GO" id="GO:0000977">
    <property type="term" value="F:RNA polymerase II transcription regulatory region sequence-specific DNA binding"/>
    <property type="evidence" value="ECO:0007669"/>
    <property type="project" value="InterPro"/>
</dbReference>
<organism evidence="8 9">
    <name type="scientific">Morus notabilis</name>
    <dbReference type="NCBI Taxonomy" id="981085"/>
    <lineage>
        <taxon>Eukaryota</taxon>
        <taxon>Viridiplantae</taxon>
        <taxon>Streptophyta</taxon>
        <taxon>Embryophyta</taxon>
        <taxon>Tracheophyta</taxon>
        <taxon>Spermatophyta</taxon>
        <taxon>Magnoliopsida</taxon>
        <taxon>eudicotyledons</taxon>
        <taxon>Gunneridae</taxon>
        <taxon>Pentapetalae</taxon>
        <taxon>rosids</taxon>
        <taxon>fabids</taxon>
        <taxon>Rosales</taxon>
        <taxon>Moraceae</taxon>
        <taxon>Moreae</taxon>
        <taxon>Morus</taxon>
    </lineage>
</organism>
<dbReference type="EMBL" id="KE345449">
    <property type="protein sequence ID" value="EXC04209.1"/>
    <property type="molecule type" value="Genomic_DNA"/>
</dbReference>
<evidence type="ECO:0000313" key="9">
    <source>
        <dbReference type="Proteomes" id="UP000030645"/>
    </source>
</evidence>
<dbReference type="SMART" id="SM00432">
    <property type="entry name" value="MADS"/>
    <property type="match status" value="1"/>
</dbReference>
<dbReference type="PANTHER" id="PTHR48019">
    <property type="entry name" value="SERUM RESPONSE FACTOR HOMOLOG"/>
    <property type="match status" value="1"/>
</dbReference>
<dbReference type="SUPFAM" id="SSF55455">
    <property type="entry name" value="SRF-like"/>
    <property type="match status" value="1"/>
</dbReference>
<evidence type="ECO:0000313" key="8">
    <source>
        <dbReference type="EMBL" id="EXC04209.1"/>
    </source>
</evidence>
<evidence type="ECO:0000256" key="5">
    <source>
        <dbReference type="ARBA" id="ARBA00023242"/>
    </source>
</evidence>
<dbReference type="InterPro" id="IPR002100">
    <property type="entry name" value="TF_MADSbox"/>
</dbReference>
<keyword evidence="4" id="KW-0804">Transcription</keyword>
<gene>
    <name evidence="8" type="ORF">L484_019417</name>
</gene>
<dbReference type="InterPro" id="IPR033896">
    <property type="entry name" value="MEF2-like_N"/>
</dbReference>
<dbReference type="Pfam" id="PF00319">
    <property type="entry name" value="SRF-TF"/>
    <property type="match status" value="1"/>
</dbReference>
<dbReference type="eggNOG" id="KOG0014">
    <property type="taxonomic scope" value="Eukaryota"/>
</dbReference>
<accession>W9RZ14</accession>
<dbReference type="Gene3D" id="3.40.1810.10">
    <property type="entry name" value="Transcription factor, MADS-box"/>
    <property type="match status" value="1"/>
</dbReference>
<dbReference type="GO" id="GO:0045944">
    <property type="term" value="P:positive regulation of transcription by RNA polymerase II"/>
    <property type="evidence" value="ECO:0007669"/>
    <property type="project" value="InterPro"/>
</dbReference>
<dbReference type="GO" id="GO:0003700">
    <property type="term" value="F:DNA-binding transcription factor activity"/>
    <property type="evidence" value="ECO:0007669"/>
    <property type="project" value="InterPro"/>
</dbReference>
<comment type="subcellular location">
    <subcellularLocation>
        <location evidence="1">Nucleus</location>
    </subcellularLocation>
</comment>
<evidence type="ECO:0000256" key="4">
    <source>
        <dbReference type="ARBA" id="ARBA00023163"/>
    </source>
</evidence>
<feature type="domain" description="MADS-box" evidence="6">
    <location>
        <begin position="1"/>
        <end position="61"/>
    </location>
</feature>
<keyword evidence="3" id="KW-0238">DNA-binding</keyword>
<dbReference type="Proteomes" id="UP000030645">
    <property type="component" value="Unassembled WGS sequence"/>
</dbReference>
<keyword evidence="2" id="KW-0805">Transcription regulation</keyword>
<evidence type="ECO:0000256" key="3">
    <source>
        <dbReference type="ARBA" id="ARBA00023125"/>
    </source>
</evidence>
<dbReference type="GO" id="GO:0005634">
    <property type="term" value="C:nucleus"/>
    <property type="evidence" value="ECO:0007669"/>
    <property type="project" value="UniProtKB-SubCell"/>
</dbReference>
<dbReference type="PRINTS" id="PR00404">
    <property type="entry name" value="MADSDOMAIN"/>
</dbReference>
<dbReference type="PROSITE" id="PS00350">
    <property type="entry name" value="MADS_BOX_1"/>
    <property type="match status" value="1"/>
</dbReference>
<dbReference type="PROSITE" id="PS51297">
    <property type="entry name" value="K_BOX"/>
    <property type="match status" value="1"/>
</dbReference>
<name>W9RZ14_9ROSA</name>
<proteinExistence type="predicted"/>
<evidence type="ECO:0000256" key="1">
    <source>
        <dbReference type="ARBA" id="ARBA00004123"/>
    </source>
</evidence>
<dbReference type="CDD" id="cd00265">
    <property type="entry name" value="MADS_MEF2_like"/>
    <property type="match status" value="1"/>
</dbReference>
<dbReference type="GO" id="GO:0046983">
    <property type="term" value="F:protein dimerization activity"/>
    <property type="evidence" value="ECO:0007669"/>
    <property type="project" value="InterPro"/>
</dbReference>
<reference evidence="9" key="1">
    <citation type="submission" date="2013-01" db="EMBL/GenBank/DDBJ databases">
        <title>Draft Genome Sequence of a Mulberry Tree, Morus notabilis C.K. Schneid.</title>
        <authorList>
            <person name="He N."/>
            <person name="Zhao S."/>
        </authorList>
    </citation>
    <scope>NUCLEOTIDE SEQUENCE</scope>
</reference>
<dbReference type="InterPro" id="IPR002487">
    <property type="entry name" value="TF_Kbox"/>
</dbReference>
<dbReference type="OrthoDB" id="1898716at2759"/>
<protein>
    <submittedName>
        <fullName evidence="8">Floral homeotic protein DEFICIENS</fullName>
    </submittedName>
</protein>
<evidence type="ECO:0000259" key="6">
    <source>
        <dbReference type="PROSITE" id="PS50066"/>
    </source>
</evidence>
<dbReference type="AlphaFoldDB" id="W9RZ14"/>
<dbReference type="PROSITE" id="PS50066">
    <property type="entry name" value="MADS_BOX_2"/>
    <property type="match status" value="1"/>
</dbReference>
<feature type="domain" description="K-box" evidence="7">
    <location>
        <begin position="84"/>
        <end position="181"/>
    </location>
</feature>
<dbReference type="STRING" id="981085.W9RZ14"/>
<keyword evidence="5" id="KW-0539">Nucleus</keyword>
<evidence type="ECO:0000256" key="2">
    <source>
        <dbReference type="ARBA" id="ARBA00023015"/>
    </source>
</evidence>
<evidence type="ECO:0000259" key="7">
    <source>
        <dbReference type="PROSITE" id="PS51297"/>
    </source>
</evidence>
<keyword evidence="9" id="KW-1185">Reference proteome</keyword>
<dbReference type="InterPro" id="IPR036879">
    <property type="entry name" value="TF_MADSbox_sf"/>
</dbReference>
<dbReference type="InterPro" id="IPR050142">
    <property type="entry name" value="MADS-box/MEF2_TF"/>
</dbReference>
<dbReference type="Pfam" id="PF01486">
    <property type="entry name" value="K-box"/>
    <property type="match status" value="1"/>
</dbReference>
<sequence length="228" mass="25996">MARGKILIQKIENPTNRQVTYSKRRNGLLKKAQELSVLCDAKVSIIILSGTGKLHEYTSESTSTKELIDLYERTSGTDLWSSQYEKMQEHKRILEEKNRNLRMQISQRMGQCLDGLNFKELHDLEQEMESAAKVIRERKYKVMSNQIDTTNKKLKRAKQINNAFLTDDIKDDPDYALLEGAGGHYNDSIAGYPNAFPSLLALGLQLNQPNFQPKAESSVITTWGVPKF</sequence>
<dbReference type="KEGG" id="mnt:21402357"/>